<keyword evidence="1" id="KW-1185">Reference proteome</keyword>
<dbReference type="WBParaSite" id="nRc.2.0.1.t24714-RA">
    <property type="protein sequence ID" value="nRc.2.0.1.t24714-RA"/>
    <property type="gene ID" value="nRc.2.0.1.g24714"/>
</dbReference>
<evidence type="ECO:0000313" key="2">
    <source>
        <dbReference type="WBParaSite" id="nRc.2.0.1.t24714-RA"/>
    </source>
</evidence>
<dbReference type="AlphaFoldDB" id="A0A915JEU6"/>
<organism evidence="1 2">
    <name type="scientific">Romanomermis culicivorax</name>
    <name type="common">Nematode worm</name>
    <dbReference type="NCBI Taxonomy" id="13658"/>
    <lineage>
        <taxon>Eukaryota</taxon>
        <taxon>Metazoa</taxon>
        <taxon>Ecdysozoa</taxon>
        <taxon>Nematoda</taxon>
        <taxon>Enoplea</taxon>
        <taxon>Dorylaimia</taxon>
        <taxon>Mermithida</taxon>
        <taxon>Mermithoidea</taxon>
        <taxon>Mermithidae</taxon>
        <taxon>Romanomermis</taxon>
    </lineage>
</organism>
<accession>A0A915JEU6</accession>
<protein>
    <submittedName>
        <fullName evidence="2">Uncharacterized protein</fullName>
    </submittedName>
</protein>
<proteinExistence type="predicted"/>
<reference evidence="2" key="1">
    <citation type="submission" date="2022-11" db="UniProtKB">
        <authorList>
            <consortium name="WormBaseParasite"/>
        </authorList>
    </citation>
    <scope>IDENTIFICATION</scope>
</reference>
<name>A0A915JEU6_ROMCU</name>
<sequence length="86" mass="9763">MNFLDKDTLFAAKQLCNLLDFKLFNSRLLLLQGSSFLAPKVDRLIGNRQLVQNFVDFYKVALKPEICLHLPENIESSSESSSSNDI</sequence>
<dbReference type="Proteomes" id="UP000887565">
    <property type="component" value="Unplaced"/>
</dbReference>
<evidence type="ECO:0000313" key="1">
    <source>
        <dbReference type="Proteomes" id="UP000887565"/>
    </source>
</evidence>